<feature type="signal peptide" evidence="1">
    <location>
        <begin position="1"/>
        <end position="26"/>
    </location>
</feature>
<gene>
    <name evidence="2" type="ORF">RND71_009133</name>
</gene>
<feature type="chain" id="PRO_5042063012" evidence="1">
    <location>
        <begin position="27"/>
        <end position="143"/>
    </location>
</feature>
<dbReference type="Gene3D" id="3.80.10.10">
    <property type="entry name" value="Ribonuclease Inhibitor"/>
    <property type="match status" value="1"/>
</dbReference>
<evidence type="ECO:0000256" key="1">
    <source>
        <dbReference type="SAM" id="SignalP"/>
    </source>
</evidence>
<keyword evidence="3" id="KW-1185">Reference proteome</keyword>
<protein>
    <submittedName>
        <fullName evidence="2">Uncharacterized protein</fullName>
    </submittedName>
</protein>
<dbReference type="PANTHER" id="PTHR48156:SF1">
    <property type="entry name" value="TRANSMEMBRANE PROTEIN"/>
    <property type="match status" value="1"/>
</dbReference>
<evidence type="ECO:0000313" key="3">
    <source>
        <dbReference type="Proteomes" id="UP001291623"/>
    </source>
</evidence>
<name>A0AAE1VUB6_9SOLA</name>
<accession>A0AAE1VUB6</accession>
<evidence type="ECO:0000313" key="2">
    <source>
        <dbReference type="EMBL" id="KAK4373749.1"/>
    </source>
</evidence>
<dbReference type="PANTHER" id="PTHR48156">
    <property type="entry name" value="TRANSMEMBRANE PROTEIN"/>
    <property type="match status" value="1"/>
</dbReference>
<comment type="caution">
    <text evidence="2">The sequence shown here is derived from an EMBL/GenBank/DDBJ whole genome shotgun (WGS) entry which is preliminary data.</text>
</comment>
<sequence>MAVPWSMTLWMAKMVWVALSGWVVSCLTIADEVAVSFRSGDIGLEELSTSIGHLKELRYLNLSDNGNIKFLPRSMSKLVITKRLWKVDQPEDLVFDYTSNISRDQESTFFHFSSIFASFQMLFPKIEARTGATFYCTLSFAYL</sequence>
<dbReference type="InterPro" id="IPR032675">
    <property type="entry name" value="LRR_dom_sf"/>
</dbReference>
<organism evidence="2 3">
    <name type="scientific">Anisodus tanguticus</name>
    <dbReference type="NCBI Taxonomy" id="243964"/>
    <lineage>
        <taxon>Eukaryota</taxon>
        <taxon>Viridiplantae</taxon>
        <taxon>Streptophyta</taxon>
        <taxon>Embryophyta</taxon>
        <taxon>Tracheophyta</taxon>
        <taxon>Spermatophyta</taxon>
        <taxon>Magnoliopsida</taxon>
        <taxon>eudicotyledons</taxon>
        <taxon>Gunneridae</taxon>
        <taxon>Pentapetalae</taxon>
        <taxon>asterids</taxon>
        <taxon>lamiids</taxon>
        <taxon>Solanales</taxon>
        <taxon>Solanaceae</taxon>
        <taxon>Solanoideae</taxon>
        <taxon>Hyoscyameae</taxon>
        <taxon>Anisodus</taxon>
    </lineage>
</organism>
<keyword evidence="1" id="KW-0732">Signal</keyword>
<proteinExistence type="predicted"/>
<dbReference type="EMBL" id="JAVYJV010000004">
    <property type="protein sequence ID" value="KAK4373749.1"/>
    <property type="molecule type" value="Genomic_DNA"/>
</dbReference>
<reference evidence="2" key="1">
    <citation type="submission" date="2023-12" db="EMBL/GenBank/DDBJ databases">
        <title>Genome assembly of Anisodus tanguticus.</title>
        <authorList>
            <person name="Wang Y.-J."/>
        </authorList>
    </citation>
    <scope>NUCLEOTIDE SEQUENCE</scope>
    <source>
        <strain evidence="2">KB-2021</strain>
        <tissue evidence="2">Leaf</tissue>
    </source>
</reference>
<dbReference type="Proteomes" id="UP001291623">
    <property type="component" value="Unassembled WGS sequence"/>
</dbReference>
<dbReference type="AlphaFoldDB" id="A0AAE1VUB6"/>